<gene>
    <name evidence="4" type="ORF">EBO34_03035</name>
</gene>
<name>A0A3M7TTI6_9BACI</name>
<proteinExistence type="predicted"/>
<sequence>MMSLNFPILLSEMEPCFLSEQNTLKKVNWRFVSIGSIKRKQGKSVYTKSNEQAFTLIELVVSLSVFMIITAVLLSLYPVFLTKQSSPYTDEPVMLFMFQFQKALRSAEQYWTDSDGRRLVMEMAVDGTVQTETFIVHNNRIVRQVEGRGYDVYLEEVTSASFTIVNQGVEISVRRTDGREYERRLGSITGTGDDDEE</sequence>
<dbReference type="Pfam" id="PF07963">
    <property type="entry name" value="N_methyl"/>
    <property type="match status" value="1"/>
</dbReference>
<dbReference type="InterPro" id="IPR016977">
    <property type="entry name" value="ComGF"/>
</dbReference>
<evidence type="ECO:0000256" key="1">
    <source>
        <dbReference type="ARBA" id="ARBA00004241"/>
    </source>
</evidence>
<keyword evidence="2" id="KW-0178">Competence</keyword>
<dbReference type="GO" id="GO:0009986">
    <property type="term" value="C:cell surface"/>
    <property type="evidence" value="ECO:0007669"/>
    <property type="project" value="UniProtKB-SubCell"/>
</dbReference>
<accession>A0A3M7TTI6</accession>
<dbReference type="GO" id="GO:0030420">
    <property type="term" value="P:establishment of competence for transformation"/>
    <property type="evidence" value="ECO:0007669"/>
    <property type="project" value="UniProtKB-KW"/>
</dbReference>
<dbReference type="Proteomes" id="UP000278746">
    <property type="component" value="Unassembled WGS sequence"/>
</dbReference>
<reference evidence="4 5" key="1">
    <citation type="submission" date="2018-10" db="EMBL/GenBank/DDBJ databases">
        <title>Bacillus Keqinensis sp. nov., a moderately halophilic bacterium isolated from a saline-alkaline lake.</title>
        <authorList>
            <person name="Wang H."/>
        </authorList>
    </citation>
    <scope>NUCLEOTIDE SEQUENCE [LARGE SCALE GENOMIC DNA]</scope>
    <source>
        <strain evidence="4 5">KQ-3</strain>
    </source>
</reference>
<dbReference type="EMBL" id="RHIB01000001">
    <property type="protein sequence ID" value="RNA68950.1"/>
    <property type="molecule type" value="Genomic_DNA"/>
</dbReference>
<organism evidence="4 5">
    <name type="scientific">Alteribacter keqinensis</name>
    <dbReference type="NCBI Taxonomy" id="2483800"/>
    <lineage>
        <taxon>Bacteria</taxon>
        <taxon>Bacillati</taxon>
        <taxon>Bacillota</taxon>
        <taxon>Bacilli</taxon>
        <taxon>Bacillales</taxon>
        <taxon>Bacillaceae</taxon>
        <taxon>Alteribacter</taxon>
    </lineage>
</organism>
<dbReference type="OrthoDB" id="2361316at2"/>
<evidence type="ECO:0008006" key="6">
    <source>
        <dbReference type="Google" id="ProtNLM"/>
    </source>
</evidence>
<comment type="subcellular location">
    <subcellularLocation>
        <location evidence="1">Cell surface</location>
    </subcellularLocation>
</comment>
<evidence type="ECO:0000313" key="4">
    <source>
        <dbReference type="EMBL" id="RNA68950.1"/>
    </source>
</evidence>
<keyword evidence="3" id="KW-1133">Transmembrane helix</keyword>
<protein>
    <recommendedName>
        <fullName evidence="6">Prepilin-type N-terminal cleavage/methylation domain-containing protein</fullName>
    </recommendedName>
</protein>
<keyword evidence="5" id="KW-1185">Reference proteome</keyword>
<dbReference type="AlphaFoldDB" id="A0A3M7TTI6"/>
<comment type="caution">
    <text evidence="4">The sequence shown here is derived from an EMBL/GenBank/DDBJ whole genome shotgun (WGS) entry which is preliminary data.</text>
</comment>
<feature type="transmembrane region" description="Helical" evidence="3">
    <location>
        <begin position="53"/>
        <end position="77"/>
    </location>
</feature>
<evidence type="ECO:0000256" key="2">
    <source>
        <dbReference type="ARBA" id="ARBA00023287"/>
    </source>
</evidence>
<evidence type="ECO:0000313" key="5">
    <source>
        <dbReference type="Proteomes" id="UP000278746"/>
    </source>
</evidence>
<keyword evidence="3" id="KW-0812">Transmembrane</keyword>
<keyword evidence="3" id="KW-0472">Membrane</keyword>
<dbReference type="Pfam" id="PF15980">
    <property type="entry name" value="ComGF"/>
    <property type="match status" value="1"/>
</dbReference>
<dbReference type="InterPro" id="IPR012902">
    <property type="entry name" value="N_methyl_site"/>
</dbReference>
<evidence type="ECO:0000256" key="3">
    <source>
        <dbReference type="SAM" id="Phobius"/>
    </source>
</evidence>